<comment type="caution">
    <text evidence="1">The sequence shown here is derived from an EMBL/GenBank/DDBJ whole genome shotgun (WGS) entry which is preliminary data.</text>
</comment>
<dbReference type="RefSeq" id="WP_202855559.1">
    <property type="nucleotide sequence ID" value="NZ_JAEUGD010000021.1"/>
</dbReference>
<evidence type="ECO:0000313" key="2">
    <source>
        <dbReference type="Proteomes" id="UP000614216"/>
    </source>
</evidence>
<name>A0A937KAU5_9BACT</name>
<dbReference type="Proteomes" id="UP000614216">
    <property type="component" value="Unassembled WGS sequence"/>
</dbReference>
<proteinExistence type="predicted"/>
<reference evidence="1" key="1">
    <citation type="submission" date="2021-01" db="EMBL/GenBank/DDBJ databases">
        <title>Fulvivirga kasyanovii gen. nov., sp nov., a novel member of the phylum Bacteroidetes isolated from seawater in a mussel farm.</title>
        <authorList>
            <person name="Zhao L.-H."/>
            <person name="Wang Z.-J."/>
        </authorList>
    </citation>
    <scope>NUCLEOTIDE SEQUENCE</scope>
    <source>
        <strain evidence="1">29W222</strain>
    </source>
</reference>
<protein>
    <submittedName>
        <fullName evidence="1">Uncharacterized protein</fullName>
    </submittedName>
</protein>
<accession>A0A937KAU5</accession>
<organism evidence="1 2">
    <name type="scientific">Fulvivirga marina</name>
    <dbReference type="NCBI Taxonomy" id="2494733"/>
    <lineage>
        <taxon>Bacteria</taxon>
        <taxon>Pseudomonadati</taxon>
        <taxon>Bacteroidota</taxon>
        <taxon>Cytophagia</taxon>
        <taxon>Cytophagales</taxon>
        <taxon>Fulvivirgaceae</taxon>
        <taxon>Fulvivirga</taxon>
    </lineage>
</organism>
<dbReference type="EMBL" id="JAEUGD010000021">
    <property type="protein sequence ID" value="MBL6446011.1"/>
    <property type="molecule type" value="Genomic_DNA"/>
</dbReference>
<dbReference type="AlphaFoldDB" id="A0A937KAU5"/>
<keyword evidence="2" id="KW-1185">Reference proteome</keyword>
<sequence>MFTKILKGMEVMSFFDLSEELIEDQKKFRNFIRYLHNNALSSKIYESLGIKGFDGQGLTDKGLFRETYLDYHIKQSIDTHMNSVFANMYHGLEILGIVKGRPRKQRMMNMINDGKHSYFGAFCDIVVSSDDDFLNKTKFLYDVFDIKTSVLSTEEFRHHLKFPILKNTISDCIESIRGLDFAKMLKVTNEEGEYLIAVLSPKVYGYFNRLVFAPREQFDNFYFLRERENWSSGTLAKEIEYITNSLITELGPDFNEKEVFNGKEFMGEEWDGRIWVMPEVLIELGYKNSLSLRFGFLNDYES</sequence>
<evidence type="ECO:0000313" key="1">
    <source>
        <dbReference type="EMBL" id="MBL6446011.1"/>
    </source>
</evidence>
<gene>
    <name evidence="1" type="ORF">JMN32_06805</name>
</gene>